<proteinExistence type="predicted"/>
<organism evidence="2 3">
    <name type="scientific">Actinokineospora auranticolor</name>
    <dbReference type="NCBI Taxonomy" id="155976"/>
    <lineage>
        <taxon>Bacteria</taxon>
        <taxon>Bacillati</taxon>
        <taxon>Actinomycetota</taxon>
        <taxon>Actinomycetes</taxon>
        <taxon>Pseudonocardiales</taxon>
        <taxon>Pseudonocardiaceae</taxon>
        <taxon>Actinokineospora</taxon>
    </lineage>
</organism>
<dbReference type="Pfam" id="PF26136">
    <property type="entry name" value="SCO6045_C"/>
    <property type="match status" value="1"/>
</dbReference>
<accession>A0A2S6GHK8</accession>
<keyword evidence="3" id="KW-1185">Reference proteome</keyword>
<dbReference type="RefSeq" id="WP_104481760.1">
    <property type="nucleotide sequence ID" value="NZ_CP154825.1"/>
</dbReference>
<dbReference type="AlphaFoldDB" id="A0A2S6GHK8"/>
<dbReference type="EMBL" id="PTIX01000018">
    <property type="protein sequence ID" value="PPK64683.1"/>
    <property type="molecule type" value="Genomic_DNA"/>
</dbReference>
<reference evidence="2 3" key="1">
    <citation type="submission" date="2018-02" db="EMBL/GenBank/DDBJ databases">
        <title>Genomic Encyclopedia of Archaeal and Bacterial Type Strains, Phase II (KMG-II): from individual species to whole genera.</title>
        <authorList>
            <person name="Goeker M."/>
        </authorList>
    </citation>
    <scope>NUCLEOTIDE SEQUENCE [LARGE SCALE GENOMIC DNA]</scope>
    <source>
        <strain evidence="2 3">YU 961-1</strain>
    </source>
</reference>
<protein>
    <recommendedName>
        <fullName evidence="1">SCO6045-like C-terminal domain-containing protein</fullName>
    </recommendedName>
</protein>
<sequence length="110" mass="11934">MSRAELAAAQAELLRAVLAGGPVPDGFDAAAVRVEAAALLAKRRRIVAQLAPGVAEEVGDRYAELFAAYAAGNPRVTGSRFREDAAAFETWLVERGEIEAPKRKRWWKRG</sequence>
<name>A0A2S6GHK8_9PSEU</name>
<feature type="domain" description="SCO6045-like C-terminal" evidence="1">
    <location>
        <begin position="7"/>
        <end position="93"/>
    </location>
</feature>
<evidence type="ECO:0000313" key="3">
    <source>
        <dbReference type="Proteomes" id="UP000239203"/>
    </source>
</evidence>
<dbReference type="Proteomes" id="UP000239203">
    <property type="component" value="Unassembled WGS sequence"/>
</dbReference>
<dbReference type="InterPro" id="IPR058711">
    <property type="entry name" value="SCO6045-like_C"/>
</dbReference>
<evidence type="ECO:0000313" key="2">
    <source>
        <dbReference type="EMBL" id="PPK64683.1"/>
    </source>
</evidence>
<comment type="caution">
    <text evidence="2">The sequence shown here is derived from an EMBL/GenBank/DDBJ whole genome shotgun (WGS) entry which is preliminary data.</text>
</comment>
<evidence type="ECO:0000259" key="1">
    <source>
        <dbReference type="Pfam" id="PF26136"/>
    </source>
</evidence>
<gene>
    <name evidence="2" type="ORF">CLV40_11873</name>
</gene>
<dbReference type="OrthoDB" id="5382443at2"/>